<gene>
    <name evidence="2" type="ORF">LCGC14_1725350</name>
</gene>
<proteinExistence type="predicted"/>
<accession>A0A0F9HZ25</accession>
<organism evidence="2">
    <name type="scientific">marine sediment metagenome</name>
    <dbReference type="NCBI Taxonomy" id="412755"/>
    <lineage>
        <taxon>unclassified sequences</taxon>
        <taxon>metagenomes</taxon>
        <taxon>ecological metagenomes</taxon>
    </lineage>
</organism>
<name>A0A0F9HZ25_9ZZZZ</name>
<dbReference type="AlphaFoldDB" id="A0A0F9HZ25"/>
<protein>
    <submittedName>
        <fullName evidence="2">Uncharacterized protein</fullName>
    </submittedName>
</protein>
<evidence type="ECO:0000256" key="1">
    <source>
        <dbReference type="SAM" id="MobiDB-lite"/>
    </source>
</evidence>
<reference evidence="2" key="1">
    <citation type="journal article" date="2015" name="Nature">
        <title>Complex archaea that bridge the gap between prokaryotes and eukaryotes.</title>
        <authorList>
            <person name="Spang A."/>
            <person name="Saw J.H."/>
            <person name="Jorgensen S.L."/>
            <person name="Zaremba-Niedzwiedzka K."/>
            <person name="Martijn J."/>
            <person name="Lind A.E."/>
            <person name="van Eijk R."/>
            <person name="Schleper C."/>
            <person name="Guy L."/>
            <person name="Ettema T.J."/>
        </authorList>
    </citation>
    <scope>NUCLEOTIDE SEQUENCE</scope>
</reference>
<comment type="caution">
    <text evidence="2">The sequence shown here is derived from an EMBL/GenBank/DDBJ whole genome shotgun (WGS) entry which is preliminary data.</text>
</comment>
<sequence>MKATYTIEWPDNYGPAWMNIDNLKLCLFSATYMSGEASDKVTVEEQWTETPLPGGDTMTIEEQRQAIQE</sequence>
<dbReference type="EMBL" id="LAZR01015583">
    <property type="protein sequence ID" value="KKM08297.1"/>
    <property type="molecule type" value="Genomic_DNA"/>
</dbReference>
<feature type="region of interest" description="Disordered" evidence="1">
    <location>
        <begin position="49"/>
        <end position="69"/>
    </location>
</feature>
<evidence type="ECO:0000313" key="2">
    <source>
        <dbReference type="EMBL" id="KKM08297.1"/>
    </source>
</evidence>